<sequence length="224" mass="24795">MATINPDDLDTTNLNAQSNAEHIQGIYDDIQKIHEESFNSRLGLPAVARVTLFTLGGAIVGGLGGMLGGWTDASLKYLAANSHRLPTSYNGWFFYHKRKTYYCTKNAMGQAFRTGAKVGGFVGIMFSLEAMLDYVRGQADFANTMVATCLPGFTYAWFGKMSKVQARELIHKGGKIGLLLGLSQDALQYIRGIDVWYLNQWFGIKPMKLSERLRQYAGEKGSVL</sequence>
<dbReference type="OrthoDB" id="5584028at2759"/>
<evidence type="ECO:0000313" key="1">
    <source>
        <dbReference type="EMBL" id="ODQ47746.1"/>
    </source>
</evidence>
<evidence type="ECO:0008006" key="3">
    <source>
        <dbReference type="Google" id="ProtNLM"/>
    </source>
</evidence>
<dbReference type="STRING" id="763406.A0A1E3NNT7"/>
<reference evidence="1 2" key="1">
    <citation type="journal article" date="2016" name="Proc. Natl. Acad. Sci. U.S.A.">
        <title>Comparative genomics of biotechnologically important yeasts.</title>
        <authorList>
            <person name="Riley R."/>
            <person name="Haridas S."/>
            <person name="Wolfe K.H."/>
            <person name="Lopes M.R."/>
            <person name="Hittinger C.T."/>
            <person name="Goeker M."/>
            <person name="Salamov A.A."/>
            <person name="Wisecaver J.H."/>
            <person name="Long T.M."/>
            <person name="Calvey C.H."/>
            <person name="Aerts A.L."/>
            <person name="Barry K.W."/>
            <person name="Choi C."/>
            <person name="Clum A."/>
            <person name="Coughlan A.Y."/>
            <person name="Deshpande S."/>
            <person name="Douglass A.P."/>
            <person name="Hanson S.J."/>
            <person name="Klenk H.-P."/>
            <person name="LaButti K.M."/>
            <person name="Lapidus A."/>
            <person name="Lindquist E.A."/>
            <person name="Lipzen A.M."/>
            <person name="Meier-Kolthoff J.P."/>
            <person name="Ohm R.A."/>
            <person name="Otillar R.P."/>
            <person name="Pangilinan J.L."/>
            <person name="Peng Y."/>
            <person name="Rokas A."/>
            <person name="Rosa C.A."/>
            <person name="Scheuner C."/>
            <person name="Sibirny A.A."/>
            <person name="Slot J.C."/>
            <person name="Stielow J.B."/>
            <person name="Sun H."/>
            <person name="Kurtzman C.P."/>
            <person name="Blackwell M."/>
            <person name="Grigoriev I.V."/>
            <person name="Jeffries T.W."/>
        </authorList>
    </citation>
    <scope>NUCLEOTIDE SEQUENCE [LARGE SCALE GENOMIC DNA]</scope>
    <source>
        <strain evidence="1 2">NRRL Y-2026</strain>
    </source>
</reference>
<keyword evidence="2" id="KW-1185">Reference proteome</keyword>
<organism evidence="1 2">
    <name type="scientific">Pichia membranifaciens NRRL Y-2026</name>
    <dbReference type="NCBI Taxonomy" id="763406"/>
    <lineage>
        <taxon>Eukaryota</taxon>
        <taxon>Fungi</taxon>
        <taxon>Dikarya</taxon>
        <taxon>Ascomycota</taxon>
        <taxon>Saccharomycotina</taxon>
        <taxon>Pichiomycetes</taxon>
        <taxon>Pichiales</taxon>
        <taxon>Pichiaceae</taxon>
        <taxon>Pichia</taxon>
    </lineage>
</organism>
<dbReference type="AlphaFoldDB" id="A0A1E3NNT7"/>
<gene>
    <name evidence="1" type="ORF">PICMEDRAFT_32423</name>
</gene>
<dbReference type="PANTHER" id="PTHR37852:SF1">
    <property type="entry name" value="HIG1 DOMAIN-CONTAINING PROTEIN"/>
    <property type="match status" value="1"/>
</dbReference>
<evidence type="ECO:0000313" key="2">
    <source>
        <dbReference type="Proteomes" id="UP000094455"/>
    </source>
</evidence>
<dbReference type="RefSeq" id="XP_019018859.1">
    <property type="nucleotide sequence ID" value="XM_019162765.1"/>
</dbReference>
<dbReference type="GeneID" id="30179452"/>
<dbReference type="EMBL" id="KV454002">
    <property type="protein sequence ID" value="ODQ47746.1"/>
    <property type="molecule type" value="Genomic_DNA"/>
</dbReference>
<dbReference type="PANTHER" id="PTHR37852">
    <property type="entry name" value="YALI0B21208P"/>
    <property type="match status" value="1"/>
</dbReference>
<proteinExistence type="predicted"/>
<protein>
    <recommendedName>
        <fullName evidence="3">Mitochondrial import inner membrane translocase subunit TIM22</fullName>
    </recommendedName>
</protein>
<dbReference type="Proteomes" id="UP000094455">
    <property type="component" value="Unassembled WGS sequence"/>
</dbReference>
<accession>A0A1E3NNT7</accession>
<name>A0A1E3NNT7_9ASCO</name>